<dbReference type="Gene3D" id="3.40.50.300">
    <property type="entry name" value="P-loop containing nucleotide triphosphate hydrolases"/>
    <property type="match status" value="1"/>
</dbReference>
<feature type="domain" description="AAA+ ATPase" evidence="1">
    <location>
        <begin position="26"/>
        <end position="341"/>
    </location>
</feature>
<organism evidence="2 3">
    <name type="scientific">Candidatus Dojkabacteria bacterium</name>
    <dbReference type="NCBI Taxonomy" id="2099670"/>
    <lineage>
        <taxon>Bacteria</taxon>
        <taxon>Candidatus Dojkabacteria</taxon>
    </lineage>
</organism>
<protein>
    <submittedName>
        <fullName evidence="2">DUF2813 domain-containing protein</fullName>
    </submittedName>
</protein>
<dbReference type="Pfam" id="PF20469">
    <property type="entry name" value="OLD-like_TOPRIM"/>
    <property type="match status" value="1"/>
</dbReference>
<dbReference type="InterPro" id="IPR003593">
    <property type="entry name" value="AAA+_ATPase"/>
</dbReference>
<reference evidence="2 3" key="1">
    <citation type="submission" date="2018-10" db="EMBL/GenBank/DDBJ databases">
        <title>Thermophilic Lithotrophy and Phototrophy in an Intertidal, Iron-rich, Geothermal Spring.</title>
        <authorList>
            <person name="Ward L.M."/>
            <person name="Idei A."/>
            <person name="Nakagawa M."/>
            <person name="Ueno Y."/>
            <person name="Fischer W."/>
            <person name="Mcglynn S.E."/>
        </authorList>
    </citation>
    <scope>NUCLEOTIDE SEQUENCE [LARGE SCALE GENOMIC DNA]</scope>
    <source>
        <strain evidence="2">J137</strain>
    </source>
</reference>
<feature type="non-terminal residue" evidence="2">
    <location>
        <position position="496"/>
    </location>
</feature>
<evidence type="ECO:0000313" key="3">
    <source>
        <dbReference type="Proteomes" id="UP000269410"/>
    </source>
</evidence>
<dbReference type="Pfam" id="PF13175">
    <property type="entry name" value="AAA_15"/>
    <property type="match status" value="1"/>
</dbReference>
<dbReference type="CDD" id="cd00267">
    <property type="entry name" value="ABC_ATPase"/>
    <property type="match status" value="1"/>
</dbReference>
<dbReference type="CDD" id="cd01026">
    <property type="entry name" value="TOPRIM_OLD"/>
    <property type="match status" value="1"/>
</dbReference>
<dbReference type="InterPro" id="IPR027417">
    <property type="entry name" value="P-loop_NTPase"/>
</dbReference>
<dbReference type="SUPFAM" id="SSF52540">
    <property type="entry name" value="P-loop containing nucleoside triphosphate hydrolases"/>
    <property type="match status" value="1"/>
</dbReference>
<evidence type="ECO:0000313" key="2">
    <source>
        <dbReference type="EMBL" id="RMD77068.1"/>
    </source>
</evidence>
<evidence type="ECO:0000259" key="1">
    <source>
        <dbReference type="SMART" id="SM00382"/>
    </source>
</evidence>
<dbReference type="Proteomes" id="UP000269410">
    <property type="component" value="Unassembled WGS sequence"/>
</dbReference>
<dbReference type="AlphaFoldDB" id="A0A3M0Z4L5"/>
<sequence>MAKLKSITIENYRSIGNSPVTIKFPENQPVILIGENNSGKTNIIRAIEILFGEWHPKYKEFDDHDYYNRSANNKIIIKAEVSDFKNKLGRNNEHSCKGFKLEKEKGNETKYVAIQSDGNENLYVSNPLREELSAILVSSEQNLTYQLSYSTKYTLLSKVTKAFHDKLTSDEMRVNKLKELYSQILKIFDDVEEFKDFKGKMSSITGSYIQNMTHGLQLDFSAYDPSNYFKNLRVLPHENNESRNFDELGTGQQQILALSFAHAYAQCFKNEGALILIIDEPEAHLHPLAQKWLAKTLFNMAKDGLQVVITTHSPYFIDLEFLEGIYLVRKDSEGTYVKNMDKKSLAEFCQSKGATNADANTIIPFYSKSATFNILKGFFANKIVLVEGMTEELALPIYLEKVDLDVLEKGIDIIGVGGKGELAKWWRFFTAFEIPCYVCFDNDAKKDDTNGYKRKDFLNAIGIPDKDLGDLLSTEDWNIGEKFCVFGKDFEETFRN</sequence>
<dbReference type="SMART" id="SM00382">
    <property type="entry name" value="AAA"/>
    <property type="match status" value="1"/>
</dbReference>
<dbReference type="PANTHER" id="PTHR43581:SF4">
    <property type="entry name" value="ATP_GTP PHOSPHATASE"/>
    <property type="match status" value="1"/>
</dbReference>
<accession>A0A3M0Z4L5</accession>
<proteinExistence type="predicted"/>
<comment type="caution">
    <text evidence="2">The sequence shown here is derived from an EMBL/GenBank/DDBJ whole genome shotgun (WGS) entry which is preliminary data.</text>
</comment>
<dbReference type="PANTHER" id="PTHR43581">
    <property type="entry name" value="ATP/GTP PHOSPHATASE"/>
    <property type="match status" value="1"/>
</dbReference>
<gene>
    <name evidence="2" type="ORF">D6810_02080</name>
</gene>
<name>A0A3M0Z4L5_9BACT</name>
<dbReference type="EMBL" id="RFKV01000068">
    <property type="protein sequence ID" value="RMD77068.1"/>
    <property type="molecule type" value="Genomic_DNA"/>
</dbReference>
<dbReference type="InterPro" id="IPR041685">
    <property type="entry name" value="AAA_GajA/Old/RecF-like"/>
</dbReference>
<dbReference type="InterPro" id="IPR051396">
    <property type="entry name" value="Bact_Antivir_Def_Nuclease"/>
</dbReference>
<dbReference type="InterPro" id="IPR034139">
    <property type="entry name" value="TOPRIM_OLD"/>
</dbReference>